<dbReference type="GO" id="GO:0005739">
    <property type="term" value="C:mitochondrion"/>
    <property type="evidence" value="ECO:0007669"/>
    <property type="project" value="TreeGrafter"/>
</dbReference>
<dbReference type="PANTHER" id="PTHR12645">
    <property type="entry name" value="ALR/ERV"/>
    <property type="match status" value="1"/>
</dbReference>
<evidence type="ECO:0000256" key="1">
    <source>
        <dbReference type="ARBA" id="ARBA00001974"/>
    </source>
</evidence>
<evidence type="ECO:0000313" key="9">
    <source>
        <dbReference type="EMBL" id="QHT12226.1"/>
    </source>
</evidence>
<dbReference type="SUPFAM" id="SSF69000">
    <property type="entry name" value="FAD-dependent thiol oxidase"/>
    <property type="match status" value="1"/>
</dbReference>
<keyword evidence="7" id="KW-1133">Transmembrane helix</keyword>
<dbReference type="PROSITE" id="PS51324">
    <property type="entry name" value="ERV_ALR"/>
    <property type="match status" value="1"/>
</dbReference>
<feature type="transmembrane region" description="Helical" evidence="7">
    <location>
        <begin position="131"/>
        <end position="150"/>
    </location>
</feature>
<evidence type="ECO:0000256" key="2">
    <source>
        <dbReference type="ARBA" id="ARBA00012512"/>
    </source>
</evidence>
<keyword evidence="3" id="KW-0285">Flavoprotein</keyword>
<dbReference type="AlphaFoldDB" id="A0A6C0D5B5"/>
<proteinExistence type="predicted"/>
<keyword evidence="7" id="KW-0812">Transmembrane</keyword>
<dbReference type="EMBL" id="MN739542">
    <property type="protein sequence ID" value="QHT12226.1"/>
    <property type="molecule type" value="Genomic_DNA"/>
</dbReference>
<keyword evidence="4" id="KW-0274">FAD</keyword>
<comment type="cofactor">
    <cofactor evidence="1">
        <name>FAD</name>
        <dbReference type="ChEBI" id="CHEBI:57692"/>
    </cofactor>
</comment>
<keyword evidence="6" id="KW-1015">Disulfide bond</keyword>
<dbReference type="EC" id="1.8.3.2" evidence="2"/>
<protein>
    <recommendedName>
        <fullName evidence="2">thiol oxidase</fullName>
        <ecNumber evidence="2">1.8.3.2</ecNumber>
    </recommendedName>
</protein>
<evidence type="ECO:0000256" key="5">
    <source>
        <dbReference type="ARBA" id="ARBA00023002"/>
    </source>
</evidence>
<dbReference type="Pfam" id="PF04777">
    <property type="entry name" value="Evr1_Alr"/>
    <property type="match status" value="1"/>
</dbReference>
<dbReference type="Gene3D" id="1.20.120.310">
    <property type="entry name" value="ERV/ALR sulfhydryl oxidase domain"/>
    <property type="match status" value="1"/>
</dbReference>
<evidence type="ECO:0000256" key="4">
    <source>
        <dbReference type="ARBA" id="ARBA00022827"/>
    </source>
</evidence>
<keyword evidence="7" id="KW-0472">Membrane</keyword>
<dbReference type="PANTHER" id="PTHR12645:SF0">
    <property type="entry name" value="FAD-LINKED SULFHYDRYL OXIDASE ALR"/>
    <property type="match status" value="1"/>
</dbReference>
<feature type="domain" description="ERV/ALR sulfhydryl oxidase" evidence="8">
    <location>
        <begin position="1"/>
        <end position="106"/>
    </location>
</feature>
<dbReference type="GO" id="GO:0050660">
    <property type="term" value="F:flavin adenine dinucleotide binding"/>
    <property type="evidence" value="ECO:0007669"/>
    <property type="project" value="TreeGrafter"/>
</dbReference>
<evidence type="ECO:0000256" key="6">
    <source>
        <dbReference type="ARBA" id="ARBA00023157"/>
    </source>
</evidence>
<evidence type="ECO:0000259" key="8">
    <source>
        <dbReference type="PROSITE" id="PS51324"/>
    </source>
</evidence>
<evidence type="ECO:0000256" key="3">
    <source>
        <dbReference type="ARBA" id="ARBA00022630"/>
    </source>
</evidence>
<reference evidence="9" key="1">
    <citation type="journal article" date="2020" name="Nature">
        <title>Giant virus diversity and host interactions through global metagenomics.</title>
        <authorList>
            <person name="Schulz F."/>
            <person name="Roux S."/>
            <person name="Paez-Espino D."/>
            <person name="Jungbluth S."/>
            <person name="Walsh D.A."/>
            <person name="Denef V.J."/>
            <person name="McMahon K.D."/>
            <person name="Konstantinidis K.T."/>
            <person name="Eloe-Fadrosh E.A."/>
            <person name="Kyrpides N.C."/>
            <person name="Woyke T."/>
        </authorList>
    </citation>
    <scope>NUCLEOTIDE SEQUENCE</scope>
    <source>
        <strain evidence="9">GVMAG-M-3300023174-129</strain>
    </source>
</reference>
<accession>A0A6C0D5B5</accession>
<keyword evidence="5" id="KW-0560">Oxidoreductase</keyword>
<name>A0A6C0D5B5_9ZZZZ</name>
<dbReference type="InterPro" id="IPR036774">
    <property type="entry name" value="ERV/ALR_sulphydryl_oxid_sf"/>
</dbReference>
<dbReference type="InterPro" id="IPR039799">
    <property type="entry name" value="ALR/ERV"/>
</dbReference>
<organism evidence="9">
    <name type="scientific">viral metagenome</name>
    <dbReference type="NCBI Taxonomy" id="1070528"/>
    <lineage>
        <taxon>unclassified sequences</taxon>
        <taxon>metagenomes</taxon>
        <taxon>organismal metagenomes</taxon>
    </lineage>
</organism>
<dbReference type="InterPro" id="IPR017905">
    <property type="entry name" value="ERV/ALR_sulphydryl_oxidase"/>
</dbReference>
<evidence type="ECO:0000256" key="7">
    <source>
        <dbReference type="SAM" id="Phobius"/>
    </source>
</evidence>
<dbReference type="GO" id="GO:0016971">
    <property type="term" value="F:flavin-dependent sulfhydryl oxidase activity"/>
    <property type="evidence" value="ECO:0007669"/>
    <property type="project" value="InterPro"/>
</dbReference>
<sequence length="153" mass="17737">MKLPPSSWGPLYWSVIHITALAYPKNPTYSDKKAAKEFYESLQFILPCPICREHLKVHLTKFPITPHLDRREDLFKWTVNLHNEVNKSLNKPLFTEIEALSYIKRLGERKTSPMITHDMLNEIDMRSMIKGGFMGGAVVFTVGLCVYYFSNDK</sequence>